<protein>
    <submittedName>
        <fullName evidence="1">Uncharacterized protein</fullName>
    </submittedName>
</protein>
<dbReference type="Proteomes" id="UP001186974">
    <property type="component" value="Unassembled WGS sequence"/>
</dbReference>
<evidence type="ECO:0000313" key="1">
    <source>
        <dbReference type="EMBL" id="KAK3063245.1"/>
    </source>
</evidence>
<keyword evidence="2" id="KW-1185">Reference proteome</keyword>
<organism evidence="1 2">
    <name type="scientific">Coniosporium uncinatum</name>
    <dbReference type="NCBI Taxonomy" id="93489"/>
    <lineage>
        <taxon>Eukaryota</taxon>
        <taxon>Fungi</taxon>
        <taxon>Dikarya</taxon>
        <taxon>Ascomycota</taxon>
        <taxon>Pezizomycotina</taxon>
        <taxon>Dothideomycetes</taxon>
        <taxon>Dothideomycetes incertae sedis</taxon>
        <taxon>Coniosporium</taxon>
    </lineage>
</organism>
<sequence length="593" mass="63724">MPTTLVEKVQAVQHEDHIDKTPSEPDNDVSGFDADESTLPKGYFYSRFFIGTYLAIGFGLWGGTAAFGYAAPIISIINADLGPDDRYVWISLVYNICSAVWFPIIGRLGDIFGRRYIMIAGAVCGMVGSIICATASSVLILVGGNVFLGSAAAVQLSFSYVLAELLPMKYRYLGSGAIYPWSIIGSGMGPAIAYSFITRHPSVSWRGLYWLLLAINGAGCVCWVFFYFPPTFKEKHRRDIDSKMYWIKNFDYVGTFLFAAGFIVFILGLSWGGGVYPWKSAAVISAIIVGFAVLVVFVLWEVYGLCKQPLIPMHLFLNAGWTASVVLLGLGAGIYYAFAIVWPSQVAVLYSNGDPMYTGYLSVIIGMGFITGQVLSGLLARQIGKTRYQVMGAFFIGGVLLGCAATVTPDNKSTQLAIIYLGCVFIGWNEGLCLNNATILVQDQREVGVAGGTSGCVRSVISAVLTAIYVSILTNRLTTTIPEVVPPALVNAGLPATSVADFLAAITAGTPDAFADISGITDAIIAVGLRAYKVANADAYRTVYLSTIAFSALAVLLTWFAPNTEKYMTGQVAATLHHEGQSTGDEKDVERTL</sequence>
<accession>A0ACC3D866</accession>
<evidence type="ECO:0000313" key="2">
    <source>
        <dbReference type="Proteomes" id="UP001186974"/>
    </source>
</evidence>
<reference evidence="1" key="1">
    <citation type="submission" date="2024-09" db="EMBL/GenBank/DDBJ databases">
        <title>Black Yeasts Isolated from many extreme environments.</title>
        <authorList>
            <person name="Coleine C."/>
            <person name="Stajich J.E."/>
            <person name="Selbmann L."/>
        </authorList>
    </citation>
    <scope>NUCLEOTIDE SEQUENCE</scope>
    <source>
        <strain evidence="1">CCFEE 5737</strain>
    </source>
</reference>
<name>A0ACC3D866_9PEZI</name>
<gene>
    <name evidence="1" type="ORF">LTS18_001932</name>
</gene>
<proteinExistence type="predicted"/>
<dbReference type="EMBL" id="JAWDJW010006930">
    <property type="protein sequence ID" value="KAK3063245.1"/>
    <property type="molecule type" value="Genomic_DNA"/>
</dbReference>
<comment type="caution">
    <text evidence="1">The sequence shown here is derived from an EMBL/GenBank/DDBJ whole genome shotgun (WGS) entry which is preliminary data.</text>
</comment>